<evidence type="ECO:0000256" key="2">
    <source>
        <dbReference type="SAM" id="Phobius"/>
    </source>
</evidence>
<dbReference type="InterPro" id="IPR003148">
    <property type="entry name" value="RCK_N"/>
</dbReference>
<keyword evidence="4" id="KW-0813">Transport</keyword>
<gene>
    <name evidence="4" type="ORF">G3580_11535</name>
</gene>
<evidence type="ECO:0000259" key="3">
    <source>
        <dbReference type="PROSITE" id="PS51201"/>
    </source>
</evidence>
<evidence type="ECO:0000256" key="1">
    <source>
        <dbReference type="ARBA" id="ARBA00004651"/>
    </source>
</evidence>
<dbReference type="SUPFAM" id="SSF51735">
    <property type="entry name" value="NAD(P)-binding Rossmann-fold domains"/>
    <property type="match status" value="2"/>
</dbReference>
<feature type="transmembrane region" description="Helical" evidence="2">
    <location>
        <begin position="21"/>
        <end position="41"/>
    </location>
</feature>
<keyword evidence="2" id="KW-0472">Membrane</keyword>
<feature type="transmembrane region" description="Helical" evidence="2">
    <location>
        <begin position="77"/>
        <end position="101"/>
    </location>
</feature>
<dbReference type="PANTHER" id="PTHR43833">
    <property type="entry name" value="POTASSIUM CHANNEL PROTEIN 2-RELATED-RELATED"/>
    <property type="match status" value="1"/>
</dbReference>
<protein>
    <submittedName>
        <fullName evidence="4">Potassium channel protein</fullName>
    </submittedName>
</protein>
<dbReference type="InterPro" id="IPR036291">
    <property type="entry name" value="NAD(P)-bd_dom_sf"/>
</dbReference>
<evidence type="ECO:0000313" key="5">
    <source>
        <dbReference type="Proteomes" id="UP000501991"/>
    </source>
</evidence>
<keyword evidence="5" id="KW-1185">Reference proteome</keyword>
<dbReference type="KEGG" id="azq:G3580_11535"/>
<dbReference type="Pfam" id="PF07885">
    <property type="entry name" value="Ion_trans_2"/>
    <property type="match status" value="1"/>
</dbReference>
<dbReference type="GO" id="GO:0006813">
    <property type="term" value="P:potassium ion transport"/>
    <property type="evidence" value="ECO:0007669"/>
    <property type="project" value="InterPro"/>
</dbReference>
<keyword evidence="4" id="KW-0407">Ion channel</keyword>
<organism evidence="4 5">
    <name type="scientific">Nitrogeniibacter mangrovi</name>
    <dbReference type="NCBI Taxonomy" id="2016596"/>
    <lineage>
        <taxon>Bacteria</taxon>
        <taxon>Pseudomonadati</taxon>
        <taxon>Pseudomonadota</taxon>
        <taxon>Betaproteobacteria</taxon>
        <taxon>Rhodocyclales</taxon>
        <taxon>Zoogloeaceae</taxon>
        <taxon>Nitrogeniibacter</taxon>
    </lineage>
</organism>
<dbReference type="InterPro" id="IPR050721">
    <property type="entry name" value="Trk_Ktr_HKT_K-transport"/>
</dbReference>
<name>A0A6C1B3H4_9RHOO</name>
<keyword evidence="2" id="KW-1133">Transmembrane helix</keyword>
<dbReference type="GO" id="GO:0005886">
    <property type="term" value="C:plasma membrane"/>
    <property type="evidence" value="ECO:0007669"/>
    <property type="project" value="UniProtKB-SubCell"/>
</dbReference>
<dbReference type="RefSeq" id="WP_173765652.1">
    <property type="nucleotide sequence ID" value="NZ_CP048836.1"/>
</dbReference>
<dbReference type="EMBL" id="CP048836">
    <property type="protein sequence ID" value="QID18211.1"/>
    <property type="molecule type" value="Genomic_DNA"/>
</dbReference>
<dbReference type="AlphaFoldDB" id="A0A6C1B3H4"/>
<dbReference type="PROSITE" id="PS51201">
    <property type="entry name" value="RCK_N"/>
    <property type="match status" value="1"/>
</dbReference>
<dbReference type="Proteomes" id="UP000501991">
    <property type="component" value="Chromosome"/>
</dbReference>
<feature type="transmembrane region" description="Helical" evidence="2">
    <location>
        <begin position="47"/>
        <end position="65"/>
    </location>
</feature>
<accession>A0A6C1B3H4</accession>
<keyword evidence="4" id="KW-0406">Ion transport</keyword>
<proteinExistence type="predicted"/>
<feature type="domain" description="RCK N-terminal" evidence="3">
    <location>
        <begin position="288"/>
        <end position="404"/>
    </location>
</feature>
<dbReference type="InterPro" id="IPR013099">
    <property type="entry name" value="K_chnl_dom"/>
</dbReference>
<dbReference type="PANTHER" id="PTHR43833:SF11">
    <property type="entry name" value="VOLTAGE-GATED POTASSIUM CHANNEL KCH"/>
    <property type="match status" value="1"/>
</dbReference>
<evidence type="ECO:0000313" key="4">
    <source>
        <dbReference type="EMBL" id="QID18211.1"/>
    </source>
</evidence>
<dbReference type="Gene3D" id="1.10.287.70">
    <property type="match status" value="1"/>
</dbReference>
<dbReference type="Pfam" id="PF02254">
    <property type="entry name" value="TrkA_N"/>
    <property type="match status" value="2"/>
</dbReference>
<dbReference type="SUPFAM" id="SSF81324">
    <property type="entry name" value="Voltage-gated potassium channels"/>
    <property type="match status" value="1"/>
</dbReference>
<dbReference type="Gene3D" id="3.40.50.720">
    <property type="entry name" value="NAD(P)-binding Rossmann-like Domain"/>
    <property type="match status" value="2"/>
</dbReference>
<keyword evidence="2" id="KW-0812">Transmembrane</keyword>
<dbReference type="GO" id="GO:0034220">
    <property type="term" value="P:monoatomic ion transmembrane transport"/>
    <property type="evidence" value="ECO:0007669"/>
    <property type="project" value="UniProtKB-KW"/>
</dbReference>
<comment type="subcellular location">
    <subcellularLocation>
        <location evidence="1">Cell membrane</location>
        <topology evidence="1">Multi-pass membrane protein</topology>
    </subcellularLocation>
</comment>
<sequence>MNRNTHLSTLFLAMRRLRAPLITLIVIYGISVLGLSIIPGADGQPMSFFHAFYFISYTATTIGFGEIPGTFSEPQRLWVLICIYLAVVGWAYTLGALFSLLQDGTFREAVSAERFGRAVRRLHEPFYLVCGYGETGRRVCRALDQMGLRSVVLETAPQRVGEVDLHNYLADIPVLRADASHPDQLRQAGLGSPHCQGVLALTNDDRANLAVAISARLLAPQIPALCRAESAEVAANMASFGTRHIINPYEKFADYLAQALHAPNAYHLLNWLTGPPGTCVERHRDPPRGKWIVCGYGDFGRVLVDAFDQEDVPVTIIDRDPAEPGEHDRHRRVRGDGTGAAVLERANIDQAAGIVASTGDDMDNLSIVMTARELNPDLFVILRMNHFTNHELFEAFAADATVVPSQIIANECLAVLTTPLLERFLEEMRQRDDAWAGRLLERLTGRFGWMVPSVWSVRLTERDAPALHTRLQRDAPTITLGELLRSPHDRNDPLDAEVLYLCREGSVHVTAPAPTLPVCLGDELLLVGRRSARAALALTLENIHSLAYVLTGAELPGGLIWERIARWRQSGR</sequence>
<reference evidence="4 5" key="1">
    <citation type="submission" date="2020-02" db="EMBL/GenBank/DDBJ databases">
        <title>Nitrogenibacter mangrovi gen. nov., sp. nov. isolated from mangrove sediment, a denitrifying betaproteobacterium.</title>
        <authorList>
            <person name="Liao H."/>
            <person name="Tian Y."/>
        </authorList>
    </citation>
    <scope>NUCLEOTIDE SEQUENCE [LARGE SCALE GENOMIC DNA]</scope>
    <source>
        <strain evidence="4 5">M9-3-2</strain>
    </source>
</reference>